<gene>
    <name evidence="1" type="ORF">FVB9532_03075</name>
</gene>
<evidence type="ECO:0000313" key="1">
    <source>
        <dbReference type="EMBL" id="VVV01781.1"/>
    </source>
</evidence>
<sequence length="188" mass="21933">MKYLSCIIVLCCLVSCKEQQKEKEKEEEMATMEADIDFKPTDTTVYYFIRHAEKNRKANTNDPHLLSVGMRRANHWAKVLKDKDIEMVYSTNYQRTLETARPTAEQANVKIELYKANHLYSKDFQEKTAGKNVLIVGHQDTTPQFINKILKKKKYKRIADDENSELYTVTIYPNGEKTSKVKKYPLAE</sequence>
<evidence type="ECO:0000313" key="2">
    <source>
        <dbReference type="Proteomes" id="UP000356253"/>
    </source>
</evidence>
<keyword evidence="2" id="KW-1185">Reference proteome</keyword>
<name>A0AC61YBC1_9FLAO</name>
<organism evidence="1 2">
    <name type="scientific">Mesonia oceanica</name>
    <dbReference type="NCBI Taxonomy" id="2687242"/>
    <lineage>
        <taxon>Bacteria</taxon>
        <taxon>Pseudomonadati</taxon>
        <taxon>Bacteroidota</taxon>
        <taxon>Flavobacteriia</taxon>
        <taxon>Flavobacteriales</taxon>
        <taxon>Flavobacteriaceae</taxon>
        <taxon>Mesonia</taxon>
    </lineage>
</organism>
<protein>
    <submittedName>
        <fullName evidence="1">Uncharacterized protein</fullName>
    </submittedName>
</protein>
<reference evidence="1" key="1">
    <citation type="submission" date="2019-09" db="EMBL/GenBank/DDBJ databases">
        <authorList>
            <person name="Rodrigo-Torres L."/>
            <person name="Arahal R. D."/>
            <person name="Lucena T."/>
        </authorList>
    </citation>
    <scope>NUCLEOTIDE SEQUENCE</scope>
    <source>
        <strain evidence="1">ISS653</strain>
    </source>
</reference>
<dbReference type="EMBL" id="CABVMM010000012">
    <property type="protein sequence ID" value="VVV01781.1"/>
    <property type="molecule type" value="Genomic_DNA"/>
</dbReference>
<proteinExistence type="predicted"/>
<accession>A0AC61YBC1</accession>
<dbReference type="Proteomes" id="UP000356253">
    <property type="component" value="Unassembled WGS sequence"/>
</dbReference>
<comment type="caution">
    <text evidence="1">The sequence shown here is derived from an EMBL/GenBank/DDBJ whole genome shotgun (WGS) entry which is preliminary data.</text>
</comment>